<name>A0A2H4ZP10_9EUKA</name>
<keyword evidence="2" id="KW-0934">Plastid</keyword>
<evidence type="ECO:0000313" key="2">
    <source>
        <dbReference type="EMBL" id="AUG32263.1"/>
    </source>
</evidence>
<protein>
    <recommendedName>
        <fullName evidence="3">Thioredoxin domain-containing protein</fullName>
    </recommendedName>
</protein>
<geneLocation type="plastid" evidence="2"/>
<proteinExistence type="predicted"/>
<dbReference type="Gene3D" id="3.40.30.10">
    <property type="entry name" value="Glutaredoxin"/>
    <property type="match status" value="1"/>
</dbReference>
<dbReference type="EMBL" id="MG264610">
    <property type="protein sequence ID" value="AUG32263.1"/>
    <property type="molecule type" value="Genomic_DNA"/>
</dbReference>
<gene>
    <name evidence="2" type="ORF">PLO_264</name>
</gene>
<evidence type="ECO:0000256" key="1">
    <source>
        <dbReference type="SAM" id="SignalP"/>
    </source>
</evidence>
<reference evidence="2" key="1">
    <citation type="submission" date="2017-10" db="EMBL/GenBank/DDBJ databases">
        <title>Paulinella longichromatophora chromatophore genome.</title>
        <authorList>
            <person name="Lhee D."/>
            <person name="Yoon H.S."/>
        </authorList>
    </citation>
    <scope>NUCLEOTIDE SEQUENCE</scope>
</reference>
<evidence type="ECO:0008006" key="3">
    <source>
        <dbReference type="Google" id="ProtNLM"/>
    </source>
</evidence>
<organism evidence="2">
    <name type="scientific">Paulinella longichromatophora</name>
    <dbReference type="NCBI Taxonomy" id="1708747"/>
    <lineage>
        <taxon>Eukaryota</taxon>
        <taxon>Sar</taxon>
        <taxon>Rhizaria</taxon>
        <taxon>Cercozoa</taxon>
        <taxon>Imbricatea</taxon>
        <taxon>Silicofilosea</taxon>
        <taxon>Euglyphida</taxon>
        <taxon>Paulinellidae</taxon>
        <taxon>Paulinella</taxon>
    </lineage>
</organism>
<dbReference type="NCBIfam" id="NF038096">
    <property type="entry name" value="thylak_slr1796"/>
    <property type="match status" value="1"/>
</dbReference>
<accession>A0A2H4ZP10</accession>
<feature type="signal peptide" evidence="1">
    <location>
        <begin position="1"/>
        <end position="34"/>
    </location>
</feature>
<dbReference type="AlphaFoldDB" id="A0A2H4ZP10"/>
<dbReference type="InterPro" id="IPR048069">
    <property type="entry name" value="Thylak_slr1796"/>
</dbReference>
<feature type="chain" id="PRO_5014138487" description="Thioredoxin domain-containing protein" evidence="1">
    <location>
        <begin position="35"/>
        <end position="191"/>
    </location>
</feature>
<dbReference type="InterPro" id="IPR036249">
    <property type="entry name" value="Thioredoxin-like_sf"/>
</dbReference>
<sequence length="191" mass="21257">MASLSSYFNLCVMISSRLLFFLLSLFLLTTSAHASRTSNSYDGNIYSLYAGNGSLVPPAISLTEAIKDHRVIVLAFYLDDSMESKMFAPVLSEIQRLWGRSIELIILPTDPLQWQNNSDFLQPAYYWHGRIPQIVVIDKSGSVLLDEEGQISIESVNSAISKASGRESPLELQTSETLSFNELNSELVSQN</sequence>
<dbReference type="SUPFAM" id="SSF52833">
    <property type="entry name" value="Thioredoxin-like"/>
    <property type="match status" value="1"/>
</dbReference>
<keyword evidence="1" id="KW-0732">Signal</keyword>